<proteinExistence type="predicted"/>
<dbReference type="Proteomes" id="UP000324748">
    <property type="component" value="Unassembled WGS sequence"/>
</dbReference>
<feature type="compositionally biased region" description="Pro residues" evidence="1">
    <location>
        <begin position="263"/>
        <end position="273"/>
    </location>
</feature>
<feature type="region of interest" description="Disordered" evidence="1">
    <location>
        <begin position="104"/>
        <end position="184"/>
    </location>
</feature>
<organism evidence="2 3">
    <name type="scientific">Puccinia graminis f. sp. tritici</name>
    <dbReference type="NCBI Taxonomy" id="56615"/>
    <lineage>
        <taxon>Eukaryota</taxon>
        <taxon>Fungi</taxon>
        <taxon>Dikarya</taxon>
        <taxon>Basidiomycota</taxon>
        <taxon>Pucciniomycotina</taxon>
        <taxon>Pucciniomycetes</taxon>
        <taxon>Pucciniales</taxon>
        <taxon>Pucciniaceae</taxon>
        <taxon>Puccinia</taxon>
    </lineage>
</organism>
<dbReference type="EMBL" id="VSWC01000183">
    <property type="protein sequence ID" value="KAA1069142.1"/>
    <property type="molecule type" value="Genomic_DNA"/>
</dbReference>
<keyword evidence="3" id="KW-1185">Reference proteome</keyword>
<sequence length="508" mass="53712">MNHGRSRKLFFDQTADSYGNRIRHLEEIVCLLLAQTNTAQLPCVPAAPLTSMFRYSTDQGLVPVLSKKMVISLADDQKNMRLKGGTPHLNPSCPNNVLRYFHSSTQSTTSTPSFSPPTRSPSARSPLSAAPPSSSTPSSNHSKHPKDPTIPHGGASTPLSNSPTSRARQFKTTKGHKTMSTGYGSLRTISGVYQGRASSEITDEPRLPVPALDQSLSDRTQEPQPLSSPAVPRCLPQSKVVNYSAANEIDPINLPLPSSNPASQPPSPRPSPPLTNSQPHQASDSLVVLCPELSFTTEADSRPDRLSVLPPLALPLSTKTAVNTTAVVEPHDTLLDSAAASLSFTAIAATSSTTSRPIEDPKSVLDRSLAIAQSANRTAEKSLNATLIPVTTPSNSDAELAPPPPSPSSLSPHSISTTITNAKLSPPPSTQPNPTHPISDTTNHHPLHPLDRFSPPECGNCATSMSTSKPPSPSVSTVDNTKPPTVPLTQPNHPDSPSAPHPSFTCPA</sequence>
<feature type="compositionally biased region" description="Low complexity" evidence="1">
    <location>
        <begin position="104"/>
        <end position="113"/>
    </location>
</feature>
<comment type="caution">
    <text evidence="2">The sequence shown here is derived from an EMBL/GenBank/DDBJ whole genome shotgun (WGS) entry which is preliminary data.</text>
</comment>
<feature type="compositionally biased region" description="Polar residues" evidence="1">
    <location>
        <begin position="478"/>
        <end position="495"/>
    </location>
</feature>
<protein>
    <submittedName>
        <fullName evidence="2">Uncharacterized protein</fullName>
    </submittedName>
</protein>
<feature type="compositionally biased region" description="Low complexity" evidence="1">
    <location>
        <begin position="463"/>
        <end position="477"/>
    </location>
</feature>
<gene>
    <name evidence="2" type="ORF">PGT21_013156</name>
</gene>
<accession>A0A5B0LXC3</accession>
<feature type="compositionally biased region" description="Pro residues" evidence="1">
    <location>
        <begin position="425"/>
        <end position="435"/>
    </location>
</feature>
<feature type="region of interest" description="Disordered" evidence="1">
    <location>
        <begin position="383"/>
        <end position="508"/>
    </location>
</feature>
<name>A0A5B0LXC3_PUCGR</name>
<feature type="compositionally biased region" description="Polar residues" evidence="1">
    <location>
        <begin position="383"/>
        <end position="397"/>
    </location>
</feature>
<feature type="compositionally biased region" description="Low complexity" evidence="1">
    <location>
        <begin position="120"/>
        <end position="139"/>
    </location>
</feature>
<feature type="region of interest" description="Disordered" evidence="1">
    <location>
        <begin position="196"/>
        <end position="233"/>
    </location>
</feature>
<feature type="region of interest" description="Disordered" evidence="1">
    <location>
        <begin position="251"/>
        <end position="280"/>
    </location>
</feature>
<dbReference type="OrthoDB" id="10413477at2759"/>
<feature type="compositionally biased region" description="Basic residues" evidence="1">
    <location>
        <begin position="168"/>
        <end position="177"/>
    </location>
</feature>
<evidence type="ECO:0000256" key="1">
    <source>
        <dbReference type="SAM" id="MobiDB-lite"/>
    </source>
</evidence>
<evidence type="ECO:0000313" key="3">
    <source>
        <dbReference type="Proteomes" id="UP000324748"/>
    </source>
</evidence>
<evidence type="ECO:0000313" key="2">
    <source>
        <dbReference type="EMBL" id="KAA1069142.1"/>
    </source>
</evidence>
<feature type="compositionally biased region" description="Low complexity" evidence="1">
    <location>
        <begin position="251"/>
        <end position="262"/>
    </location>
</feature>
<dbReference type="AlphaFoldDB" id="A0A5B0LXC3"/>
<reference evidence="2 3" key="1">
    <citation type="submission" date="2019-05" db="EMBL/GenBank/DDBJ databases">
        <title>Emergence of the Ug99 lineage of the wheat stem rust pathogen through somatic hybridization.</title>
        <authorList>
            <person name="Li F."/>
            <person name="Upadhyaya N.M."/>
            <person name="Sperschneider J."/>
            <person name="Matny O."/>
            <person name="Nguyen-Phuc H."/>
            <person name="Mago R."/>
            <person name="Raley C."/>
            <person name="Miller M.E."/>
            <person name="Silverstein K.A.T."/>
            <person name="Henningsen E."/>
            <person name="Hirsch C.D."/>
            <person name="Visser B."/>
            <person name="Pretorius Z.A."/>
            <person name="Steffenson B.J."/>
            <person name="Schwessinger B."/>
            <person name="Dodds P.N."/>
            <person name="Figueroa M."/>
        </authorList>
    </citation>
    <scope>NUCLEOTIDE SEQUENCE [LARGE SCALE GENOMIC DNA]</scope>
    <source>
        <strain evidence="2">21-0</strain>
    </source>
</reference>
<feature type="compositionally biased region" description="Polar residues" evidence="1">
    <location>
        <begin position="157"/>
        <end position="167"/>
    </location>
</feature>
<feature type="compositionally biased region" description="Polar residues" evidence="1">
    <location>
        <begin position="214"/>
        <end position="227"/>
    </location>
</feature>